<dbReference type="EMBL" id="CH476736">
    <property type="protein sequence ID" value="EIE82528.1"/>
    <property type="molecule type" value="Genomic_DNA"/>
</dbReference>
<dbReference type="RefSeq" id="XP_067517924.1">
    <property type="nucleotide sequence ID" value="XM_067661823.1"/>
</dbReference>
<reference evidence="1 2" key="1">
    <citation type="journal article" date="2009" name="PLoS Genet.">
        <title>Genomic analysis of the basal lineage fungus Rhizopus oryzae reveals a whole-genome duplication.</title>
        <authorList>
            <person name="Ma L.-J."/>
            <person name="Ibrahim A.S."/>
            <person name="Skory C."/>
            <person name="Grabherr M.G."/>
            <person name="Burger G."/>
            <person name="Butler M."/>
            <person name="Elias M."/>
            <person name="Idnurm A."/>
            <person name="Lang B.F."/>
            <person name="Sone T."/>
            <person name="Abe A."/>
            <person name="Calvo S.E."/>
            <person name="Corrochano L.M."/>
            <person name="Engels R."/>
            <person name="Fu J."/>
            <person name="Hansberg W."/>
            <person name="Kim J.-M."/>
            <person name="Kodira C.D."/>
            <person name="Koehrsen M.J."/>
            <person name="Liu B."/>
            <person name="Miranda-Saavedra D."/>
            <person name="O'Leary S."/>
            <person name="Ortiz-Castellanos L."/>
            <person name="Poulter R."/>
            <person name="Rodriguez-Romero J."/>
            <person name="Ruiz-Herrera J."/>
            <person name="Shen Y.-Q."/>
            <person name="Zeng Q."/>
            <person name="Galagan J."/>
            <person name="Birren B.W."/>
            <person name="Cuomo C.A."/>
            <person name="Wickes B.L."/>
        </authorList>
    </citation>
    <scope>NUCLEOTIDE SEQUENCE [LARGE SCALE GENOMIC DNA]</scope>
    <source>
        <strain evidence="2">RA 99-880 / ATCC MYA-4621 / FGSC 9543 / NRRL 43880</strain>
    </source>
</reference>
<sequence>MYIEELKKALSHYCVELDCRADIALLAKEKDSKITGIGANLTSLIISQSLS</sequence>
<dbReference type="VEuPathDB" id="FungiDB:RO3G_07233"/>
<dbReference type="GeneID" id="93614204"/>
<accession>I1C248</accession>
<evidence type="ECO:0000313" key="2">
    <source>
        <dbReference type="Proteomes" id="UP000009138"/>
    </source>
</evidence>
<dbReference type="Proteomes" id="UP000009138">
    <property type="component" value="Unassembled WGS sequence"/>
</dbReference>
<name>I1C248_RHIO9</name>
<evidence type="ECO:0000313" key="1">
    <source>
        <dbReference type="EMBL" id="EIE82528.1"/>
    </source>
</evidence>
<dbReference type="AlphaFoldDB" id="I1C248"/>
<dbReference type="InParanoid" id="I1C248"/>
<proteinExistence type="predicted"/>
<protein>
    <submittedName>
        <fullName evidence="1">Uncharacterized protein</fullName>
    </submittedName>
</protein>
<organism evidence="1 2">
    <name type="scientific">Rhizopus delemar (strain RA 99-880 / ATCC MYA-4621 / FGSC 9543 / NRRL 43880)</name>
    <name type="common">Mucormycosis agent</name>
    <name type="synonym">Rhizopus arrhizus var. delemar</name>
    <dbReference type="NCBI Taxonomy" id="246409"/>
    <lineage>
        <taxon>Eukaryota</taxon>
        <taxon>Fungi</taxon>
        <taxon>Fungi incertae sedis</taxon>
        <taxon>Mucoromycota</taxon>
        <taxon>Mucoromycotina</taxon>
        <taxon>Mucoromycetes</taxon>
        <taxon>Mucorales</taxon>
        <taxon>Mucorineae</taxon>
        <taxon>Rhizopodaceae</taxon>
        <taxon>Rhizopus</taxon>
    </lineage>
</organism>
<keyword evidence="2" id="KW-1185">Reference proteome</keyword>
<gene>
    <name evidence="1" type="ORF">RO3G_07233</name>
</gene>